<gene>
    <name evidence="3" type="ORF">FPZ41_30835</name>
</gene>
<comment type="caution">
    <text evidence="3">The sequence shown here is derived from an EMBL/GenBank/DDBJ whole genome shotgun (WGS) entry which is preliminary data.</text>
</comment>
<organism evidence="3 4">
    <name type="scientific">Streptomyces acidicola</name>
    <dbReference type="NCBI Taxonomy" id="2596892"/>
    <lineage>
        <taxon>Bacteria</taxon>
        <taxon>Bacillati</taxon>
        <taxon>Actinomycetota</taxon>
        <taxon>Actinomycetes</taxon>
        <taxon>Kitasatosporales</taxon>
        <taxon>Streptomycetaceae</taxon>
        <taxon>Streptomyces</taxon>
    </lineage>
</organism>
<evidence type="ECO:0000256" key="1">
    <source>
        <dbReference type="SAM" id="MobiDB-lite"/>
    </source>
</evidence>
<keyword evidence="2" id="KW-0812">Transmembrane</keyword>
<accession>A0A5N8WZC7</accession>
<dbReference type="AlphaFoldDB" id="A0A5N8WZC7"/>
<keyword evidence="4" id="KW-1185">Reference proteome</keyword>
<proteinExistence type="predicted"/>
<keyword evidence="2" id="KW-1133">Transmembrane helix</keyword>
<dbReference type="PANTHER" id="PTHR42305">
    <property type="entry name" value="MEMBRANE PROTEIN RV1733C-RELATED"/>
    <property type="match status" value="1"/>
</dbReference>
<evidence type="ECO:0000313" key="4">
    <source>
        <dbReference type="Proteomes" id="UP000373149"/>
    </source>
</evidence>
<name>A0A5N8WZC7_9ACTN</name>
<feature type="region of interest" description="Disordered" evidence="1">
    <location>
        <begin position="77"/>
        <end position="99"/>
    </location>
</feature>
<protein>
    <submittedName>
        <fullName evidence="3">Uncharacterized protein</fullName>
    </submittedName>
</protein>
<evidence type="ECO:0000256" key="2">
    <source>
        <dbReference type="SAM" id="Phobius"/>
    </source>
</evidence>
<evidence type="ECO:0000313" key="3">
    <source>
        <dbReference type="EMBL" id="MPY52720.1"/>
    </source>
</evidence>
<sequence>MTAHGSPYASDPHPPHRERVSRGANPLRRTSDKIETWFLRFLLLVLTLGLPMASISAGVTAYESSMRTVQAQTAQRQQVTARLTSDAGGGAGDGTRQAQIHWTDRNGKERSGTTLVRSGTPKGTTVRVWLDRDGIVTGPPMTEYNARTTGWFAGSSAAAGVFAGFLAARAGMRQVLDRRRYARWEAEWALVEPLWSARFRQ</sequence>
<dbReference type="PANTHER" id="PTHR42305:SF1">
    <property type="entry name" value="MEMBRANE PROTEIN RV1733C-RELATED"/>
    <property type="match status" value="1"/>
</dbReference>
<feature type="region of interest" description="Disordered" evidence="1">
    <location>
        <begin position="1"/>
        <end position="27"/>
    </location>
</feature>
<dbReference type="Proteomes" id="UP000373149">
    <property type="component" value="Unassembled WGS sequence"/>
</dbReference>
<dbReference type="EMBL" id="VMNX01000151">
    <property type="protein sequence ID" value="MPY52720.1"/>
    <property type="molecule type" value="Genomic_DNA"/>
</dbReference>
<dbReference type="InterPro" id="IPR039708">
    <property type="entry name" value="MT1774/Rv1733c-like"/>
</dbReference>
<feature type="transmembrane region" description="Helical" evidence="2">
    <location>
        <begin position="150"/>
        <end position="170"/>
    </location>
</feature>
<reference evidence="3 4" key="1">
    <citation type="submission" date="2019-09" db="EMBL/GenBank/DDBJ databases">
        <authorList>
            <person name="Duangmal K."/>
            <person name="Teo W.F.A."/>
            <person name="Lipun K."/>
        </authorList>
    </citation>
    <scope>NUCLEOTIDE SEQUENCE [LARGE SCALE GENOMIC DNA]</scope>
    <source>
        <strain evidence="3 4">K1PN6</strain>
    </source>
</reference>
<keyword evidence="2" id="KW-0472">Membrane</keyword>
<dbReference type="RefSeq" id="WP_152866919.1">
    <property type="nucleotide sequence ID" value="NZ_VMNX01000151.1"/>
</dbReference>
<feature type="transmembrane region" description="Helical" evidence="2">
    <location>
        <begin position="37"/>
        <end position="59"/>
    </location>
</feature>